<feature type="transmembrane region" description="Helical" evidence="2">
    <location>
        <begin position="91"/>
        <end position="111"/>
    </location>
</feature>
<accession>A0A940MCZ5</accession>
<evidence type="ECO:0000256" key="2">
    <source>
        <dbReference type="SAM" id="Phobius"/>
    </source>
</evidence>
<protein>
    <submittedName>
        <fullName evidence="3">Uncharacterized protein</fullName>
    </submittedName>
</protein>
<dbReference type="RefSeq" id="WP_209339133.1">
    <property type="nucleotide sequence ID" value="NZ_JAGIQL010000020.1"/>
</dbReference>
<keyword evidence="2" id="KW-0812">Transmembrane</keyword>
<evidence type="ECO:0000256" key="1">
    <source>
        <dbReference type="SAM" id="MobiDB-lite"/>
    </source>
</evidence>
<keyword evidence="2" id="KW-1133">Transmembrane helix</keyword>
<comment type="caution">
    <text evidence="3">The sequence shown here is derived from an EMBL/GenBank/DDBJ whole genome shotgun (WGS) entry which is preliminary data.</text>
</comment>
<feature type="transmembrane region" description="Helical" evidence="2">
    <location>
        <begin position="7"/>
        <end position="25"/>
    </location>
</feature>
<proteinExistence type="predicted"/>
<name>A0A940MCZ5_9ACTN</name>
<evidence type="ECO:0000313" key="3">
    <source>
        <dbReference type="EMBL" id="MBP0457362.1"/>
    </source>
</evidence>
<feature type="region of interest" description="Disordered" evidence="1">
    <location>
        <begin position="122"/>
        <end position="146"/>
    </location>
</feature>
<reference evidence="3" key="1">
    <citation type="submission" date="2021-03" db="EMBL/GenBank/DDBJ databases">
        <title>Whole genome sequence of Streptomyces bomunensis MMS17-BM035.</title>
        <authorList>
            <person name="Lee J.H."/>
        </authorList>
    </citation>
    <scope>NUCLEOTIDE SEQUENCE</scope>
    <source>
        <strain evidence="3">MMS17-BM035</strain>
    </source>
</reference>
<dbReference type="Proteomes" id="UP000670475">
    <property type="component" value="Unassembled WGS sequence"/>
</dbReference>
<sequence>MNRTRTQLRAVLACSGWIALAVTLLPGGALLRWIPVLLFVTFGPGLALLHPQPGVPRPGARLELFALAAPLSWSLATLAATALFLVRGFSATVFLISLAAFCTVAALLPGLPLPAALRGAGDEPDEPVDAVGAGAAGAGSGTGGEP</sequence>
<organism evidence="3 4">
    <name type="scientific">Streptomyces montanisoli</name>
    <dbReference type="NCBI Taxonomy" id="2798581"/>
    <lineage>
        <taxon>Bacteria</taxon>
        <taxon>Bacillati</taxon>
        <taxon>Actinomycetota</taxon>
        <taxon>Actinomycetes</taxon>
        <taxon>Kitasatosporales</taxon>
        <taxon>Streptomycetaceae</taxon>
        <taxon>Streptomyces</taxon>
    </lineage>
</organism>
<feature type="compositionally biased region" description="Gly residues" evidence="1">
    <location>
        <begin position="134"/>
        <end position="146"/>
    </location>
</feature>
<feature type="transmembrane region" description="Helical" evidence="2">
    <location>
        <begin position="62"/>
        <end position="85"/>
    </location>
</feature>
<dbReference type="EMBL" id="JAGIQL010000020">
    <property type="protein sequence ID" value="MBP0457362.1"/>
    <property type="molecule type" value="Genomic_DNA"/>
</dbReference>
<evidence type="ECO:0000313" key="4">
    <source>
        <dbReference type="Proteomes" id="UP000670475"/>
    </source>
</evidence>
<keyword evidence="4" id="KW-1185">Reference proteome</keyword>
<keyword evidence="2" id="KW-0472">Membrane</keyword>
<dbReference type="AlphaFoldDB" id="A0A940MCZ5"/>
<gene>
    <name evidence="3" type="ORF">JFN87_07595</name>
</gene>